<dbReference type="PANTHER" id="PTHR46796:SF7">
    <property type="entry name" value="ARAC FAMILY TRANSCRIPTIONAL REGULATOR"/>
    <property type="match status" value="1"/>
</dbReference>
<dbReference type="SUPFAM" id="SSF51182">
    <property type="entry name" value="RmlC-like cupins"/>
    <property type="match status" value="1"/>
</dbReference>
<reference evidence="6" key="1">
    <citation type="submission" date="2022-11" db="EMBL/GenBank/DDBJ databases">
        <title>Pseudomonas triclosanedens sp. nov., a triclosan degrader isolated from activated sludge.</title>
        <authorList>
            <person name="Yin Y."/>
            <person name="Lu Z."/>
        </authorList>
    </citation>
    <scope>NUCLEOTIDE SEQUENCE</scope>
    <source>
        <strain evidence="6">ZM23</strain>
    </source>
</reference>
<dbReference type="InterPro" id="IPR020449">
    <property type="entry name" value="Tscrpt_reg_AraC-type_HTH"/>
</dbReference>
<dbReference type="PRINTS" id="PR00032">
    <property type="entry name" value="HTHARAC"/>
</dbReference>
<name>A0ABY7A357_9PSED</name>
<keyword evidence="3" id="KW-0804">Transcription</keyword>
<evidence type="ECO:0000256" key="4">
    <source>
        <dbReference type="ARBA" id="ARBA00037345"/>
    </source>
</evidence>
<dbReference type="Pfam" id="PF12833">
    <property type="entry name" value="HTH_18"/>
    <property type="match status" value="1"/>
</dbReference>
<dbReference type="PROSITE" id="PS01124">
    <property type="entry name" value="HTH_ARAC_FAMILY_2"/>
    <property type="match status" value="1"/>
</dbReference>
<dbReference type="CDD" id="cd06995">
    <property type="entry name" value="cupin_YkgD-like_N"/>
    <property type="match status" value="1"/>
</dbReference>
<dbReference type="EMBL" id="CP113432">
    <property type="protein sequence ID" value="WAI51320.1"/>
    <property type="molecule type" value="Genomic_DNA"/>
</dbReference>
<comment type="function">
    <text evidence="4">Regulatory protein of the TOL plasmid xyl operons. XylS activates the xylXYZLTEGFJQKIH operon required for the degradation of toluene, m-xylene and p-xylene.</text>
</comment>
<dbReference type="InterPro" id="IPR009057">
    <property type="entry name" value="Homeodomain-like_sf"/>
</dbReference>
<dbReference type="SMART" id="SM00342">
    <property type="entry name" value="HTH_ARAC"/>
    <property type="match status" value="1"/>
</dbReference>
<dbReference type="InterPro" id="IPR018060">
    <property type="entry name" value="HTH_AraC"/>
</dbReference>
<proteinExistence type="predicted"/>
<dbReference type="PANTHER" id="PTHR46796">
    <property type="entry name" value="HTH-TYPE TRANSCRIPTIONAL ACTIVATOR RHAS-RELATED"/>
    <property type="match status" value="1"/>
</dbReference>
<dbReference type="InterPro" id="IPR050204">
    <property type="entry name" value="AraC_XylS_family_regulators"/>
</dbReference>
<evidence type="ECO:0000256" key="1">
    <source>
        <dbReference type="ARBA" id="ARBA00023015"/>
    </source>
</evidence>
<sequence>MTALDRLIALAGLRGTLDLRCQLQGAWTLEHAAADAGLASYHLLLEGECWLELAGGVRQRLRAGDILLLPRGSAHALHGVTPGVVLGAPASTSDGSLPVIRGGEGIGALDMLCGSFHYQPEASLMSALPEQILVSFSEAGDSAQGALPALVALLRSEAEGGLEGAQTLVNTLSGALFTLVLRAYLAVENQPRGALALLADRRLGPVWSAVLADLARNWSVEELAACAAMSRATFSRTFERLAGGPPGTMLARLRMERARELLRSSSLDLTAIALEVGYQSQAAFSRAFHQVFGDAPGRFRRGESQ</sequence>
<dbReference type="InterPro" id="IPR032783">
    <property type="entry name" value="AraC_lig"/>
</dbReference>
<keyword evidence="7" id="KW-1185">Reference proteome</keyword>
<feature type="domain" description="HTH araC/xylS-type" evidence="5">
    <location>
        <begin position="204"/>
        <end position="302"/>
    </location>
</feature>
<dbReference type="Pfam" id="PF12852">
    <property type="entry name" value="Cupin_6"/>
    <property type="match status" value="1"/>
</dbReference>
<evidence type="ECO:0000313" key="6">
    <source>
        <dbReference type="EMBL" id="WAI51320.1"/>
    </source>
</evidence>
<dbReference type="Gene3D" id="1.10.10.60">
    <property type="entry name" value="Homeodomain-like"/>
    <property type="match status" value="2"/>
</dbReference>
<gene>
    <name evidence="6" type="ORF">OU419_08725</name>
</gene>
<dbReference type="InterPro" id="IPR011051">
    <property type="entry name" value="RmlC_Cupin_sf"/>
</dbReference>
<evidence type="ECO:0000256" key="2">
    <source>
        <dbReference type="ARBA" id="ARBA00023125"/>
    </source>
</evidence>
<organism evidence="6 7">
    <name type="scientific">Pseudomonas triclosanedens</name>
    <dbReference type="NCBI Taxonomy" id="2961893"/>
    <lineage>
        <taxon>Bacteria</taxon>
        <taxon>Pseudomonadati</taxon>
        <taxon>Pseudomonadota</taxon>
        <taxon>Gammaproteobacteria</taxon>
        <taxon>Pseudomonadales</taxon>
        <taxon>Pseudomonadaceae</taxon>
        <taxon>Pseudomonas</taxon>
    </lineage>
</organism>
<protein>
    <submittedName>
        <fullName evidence="6">AraC family transcriptional regulator</fullName>
    </submittedName>
</protein>
<dbReference type="RefSeq" id="WP_254476676.1">
    <property type="nucleotide sequence ID" value="NZ_CP113432.1"/>
</dbReference>
<dbReference type="SUPFAM" id="SSF46689">
    <property type="entry name" value="Homeodomain-like"/>
    <property type="match status" value="2"/>
</dbReference>
<keyword evidence="1" id="KW-0805">Transcription regulation</keyword>
<keyword evidence="2" id="KW-0238">DNA-binding</keyword>
<evidence type="ECO:0000259" key="5">
    <source>
        <dbReference type="PROSITE" id="PS01124"/>
    </source>
</evidence>
<dbReference type="Proteomes" id="UP001163624">
    <property type="component" value="Chromosome"/>
</dbReference>
<accession>A0ABY7A357</accession>
<evidence type="ECO:0000256" key="3">
    <source>
        <dbReference type="ARBA" id="ARBA00023163"/>
    </source>
</evidence>
<evidence type="ECO:0000313" key="7">
    <source>
        <dbReference type="Proteomes" id="UP001163624"/>
    </source>
</evidence>